<dbReference type="Pfam" id="PF13454">
    <property type="entry name" value="NAD_binding_9"/>
    <property type="match status" value="1"/>
</dbReference>
<sequence length="641" mass="69186">MEGQAVHNPTDEVLNVAIVGTGPRGISVFERIAANLTAEPEPRDVRIWLIDAVELGAGRIWQTDQETCFLMNTVVGEISMFSGVFDRAPCRPGAGLSFQQWLRSQPDPALSGLGHDDYAPRYAYGRYLRYVYDSVVGGMSGLGDVVEVVGTTTSLREVDSRYELSVSTADGELTVPADAVVITTGHAPAVLSGHQSELAEFARARPELRYLSGDSAADLELSSIAPGAVVGVVGLGLSFYDILMSFTVGRGGRFKEGPDGAMFYVPSGNEPRVVAGSRSGLPIRSRGRNQKGVTSRAAPKFLTSAAVGRLRERNVRQRGNPALDFERDVLPLLRAEVNYVYYTTQARTQHGPDRVEAVAAELRALGPDPVGWREVAQRHGLTDVAPLDLDQLSRPLRGQRFDSGADLVAEVRRVLLADIAAARRGNVDSPLKAALDAIRDSREALRHAVDFGGLEPRSHRADFLGRFASRTSPLFTGPPLERTAQFLALIDAGVLEVVGPDVAHGGDAELGRFFLESPVVEGSRKHCDVLIDSRIPTAGLLRNTDPLMRQLVGERMAAGFVHGDADEKFETGALHITPAERRVITAHGRPHRAVYGLGIPTEGACWFTQIGNGRPGVHTSFTRDADVVALSVLRRAKSNAF</sequence>
<evidence type="ECO:0000313" key="3">
    <source>
        <dbReference type="EMBL" id="GAA2663008.1"/>
    </source>
</evidence>
<protein>
    <submittedName>
        <fullName evidence="3">FAD/NAD(P)-binding protein</fullName>
    </submittedName>
</protein>
<dbReference type="SUPFAM" id="SSF51905">
    <property type="entry name" value="FAD/NAD(P)-binding domain"/>
    <property type="match status" value="1"/>
</dbReference>
<evidence type="ECO:0000259" key="2">
    <source>
        <dbReference type="Pfam" id="PF13454"/>
    </source>
</evidence>
<dbReference type="Gene3D" id="3.50.50.60">
    <property type="entry name" value="FAD/NAD(P)-binding domain"/>
    <property type="match status" value="1"/>
</dbReference>
<accession>A0ABP6E8T4</accession>
<proteinExistence type="predicted"/>
<gene>
    <name evidence="3" type="ORF">GCM10009864_33720</name>
</gene>
<dbReference type="InterPro" id="IPR036188">
    <property type="entry name" value="FAD/NAD-bd_sf"/>
</dbReference>
<comment type="caution">
    <text evidence="3">The sequence shown here is derived from an EMBL/GenBank/DDBJ whole genome shotgun (WGS) entry which is preliminary data.</text>
</comment>
<evidence type="ECO:0000256" key="1">
    <source>
        <dbReference type="SAM" id="MobiDB-lite"/>
    </source>
</evidence>
<dbReference type="PANTHER" id="PTHR40254:SF1">
    <property type="entry name" value="BLR0577 PROTEIN"/>
    <property type="match status" value="1"/>
</dbReference>
<name>A0ABP6E8T4_9ACTN</name>
<feature type="domain" description="FAD-dependent urate hydroxylase HpyO/Asp monooxygenase CreE-like FAD/NAD(P)-binding" evidence="2">
    <location>
        <begin position="17"/>
        <end position="186"/>
    </location>
</feature>
<dbReference type="InterPro" id="IPR038732">
    <property type="entry name" value="HpyO/CreE_NAD-binding"/>
</dbReference>
<reference evidence="4" key="1">
    <citation type="journal article" date="2019" name="Int. J. Syst. Evol. Microbiol.">
        <title>The Global Catalogue of Microorganisms (GCM) 10K type strain sequencing project: providing services to taxonomists for standard genome sequencing and annotation.</title>
        <authorList>
            <consortium name="The Broad Institute Genomics Platform"/>
            <consortium name="The Broad Institute Genome Sequencing Center for Infectious Disease"/>
            <person name="Wu L."/>
            <person name="Ma J."/>
        </authorList>
    </citation>
    <scope>NUCLEOTIDE SEQUENCE [LARGE SCALE GENOMIC DNA]</scope>
    <source>
        <strain evidence="4">JCM 16374</strain>
    </source>
</reference>
<dbReference type="Proteomes" id="UP001500994">
    <property type="component" value="Unassembled WGS sequence"/>
</dbReference>
<keyword evidence="4" id="KW-1185">Reference proteome</keyword>
<feature type="region of interest" description="Disordered" evidence="1">
    <location>
        <begin position="275"/>
        <end position="295"/>
    </location>
</feature>
<evidence type="ECO:0000313" key="4">
    <source>
        <dbReference type="Proteomes" id="UP001500994"/>
    </source>
</evidence>
<dbReference type="EMBL" id="BAAARK010000009">
    <property type="protein sequence ID" value="GAA2663008.1"/>
    <property type="molecule type" value="Genomic_DNA"/>
</dbReference>
<organism evidence="3 4">
    <name type="scientific">Streptomyces lunalinharesii</name>
    <dbReference type="NCBI Taxonomy" id="333384"/>
    <lineage>
        <taxon>Bacteria</taxon>
        <taxon>Bacillati</taxon>
        <taxon>Actinomycetota</taxon>
        <taxon>Actinomycetes</taxon>
        <taxon>Kitasatosporales</taxon>
        <taxon>Streptomycetaceae</taxon>
        <taxon>Streptomyces</taxon>
    </lineage>
</organism>
<dbReference type="InterPro" id="IPR052189">
    <property type="entry name" value="L-asp_N-monooxygenase_NS-form"/>
</dbReference>
<dbReference type="PANTHER" id="PTHR40254">
    <property type="entry name" value="BLR0577 PROTEIN"/>
    <property type="match status" value="1"/>
</dbReference>